<proteinExistence type="predicted"/>
<sequence>MPVVSKSGRGGVKEIMGRGGRKAPKYFPAPSVFIGYEGQNFKYISVSQDLAPFFPMFIPEFLKLSRRAGKACMYLCVWQIMMRNARCREHG</sequence>
<reference evidence="1 2" key="1">
    <citation type="submission" date="2021-06" db="EMBL/GenBank/DDBJ databases">
        <title>Caerostris darwini draft genome.</title>
        <authorList>
            <person name="Kono N."/>
            <person name="Arakawa K."/>
        </authorList>
    </citation>
    <scope>NUCLEOTIDE SEQUENCE [LARGE SCALE GENOMIC DNA]</scope>
</reference>
<dbReference type="Proteomes" id="UP001054837">
    <property type="component" value="Unassembled WGS sequence"/>
</dbReference>
<organism evidence="1 2">
    <name type="scientific">Caerostris darwini</name>
    <dbReference type="NCBI Taxonomy" id="1538125"/>
    <lineage>
        <taxon>Eukaryota</taxon>
        <taxon>Metazoa</taxon>
        <taxon>Ecdysozoa</taxon>
        <taxon>Arthropoda</taxon>
        <taxon>Chelicerata</taxon>
        <taxon>Arachnida</taxon>
        <taxon>Araneae</taxon>
        <taxon>Araneomorphae</taxon>
        <taxon>Entelegynae</taxon>
        <taxon>Araneoidea</taxon>
        <taxon>Araneidae</taxon>
        <taxon>Caerostris</taxon>
    </lineage>
</organism>
<protein>
    <submittedName>
        <fullName evidence="1">Uncharacterized protein</fullName>
    </submittedName>
</protein>
<comment type="caution">
    <text evidence="1">The sequence shown here is derived from an EMBL/GenBank/DDBJ whole genome shotgun (WGS) entry which is preliminary data.</text>
</comment>
<evidence type="ECO:0000313" key="2">
    <source>
        <dbReference type="Proteomes" id="UP001054837"/>
    </source>
</evidence>
<dbReference type="AlphaFoldDB" id="A0AAV4QU32"/>
<dbReference type="EMBL" id="BPLQ01004929">
    <property type="protein sequence ID" value="GIY11622.1"/>
    <property type="molecule type" value="Genomic_DNA"/>
</dbReference>
<keyword evidence="2" id="KW-1185">Reference proteome</keyword>
<accession>A0AAV4QU32</accession>
<evidence type="ECO:0000313" key="1">
    <source>
        <dbReference type="EMBL" id="GIY11622.1"/>
    </source>
</evidence>
<gene>
    <name evidence="1" type="ORF">CDAR_321321</name>
</gene>
<name>A0AAV4QU32_9ARAC</name>